<dbReference type="AlphaFoldDB" id="A0AAE0KUQ7"/>
<evidence type="ECO:0000256" key="7">
    <source>
        <dbReference type="SAM" id="MobiDB-lite"/>
    </source>
</evidence>
<dbReference type="InterPro" id="IPR029063">
    <property type="entry name" value="SAM-dependent_MTases_sf"/>
</dbReference>
<dbReference type="GO" id="GO:0032259">
    <property type="term" value="P:methylation"/>
    <property type="evidence" value="ECO:0007669"/>
    <property type="project" value="UniProtKB-KW"/>
</dbReference>
<dbReference type="Pfam" id="PF00145">
    <property type="entry name" value="DNA_methylase"/>
    <property type="match status" value="1"/>
</dbReference>
<dbReference type="PROSITE" id="PS51679">
    <property type="entry name" value="SAM_MT_C5"/>
    <property type="match status" value="1"/>
</dbReference>
<dbReference type="InterPro" id="IPR000313">
    <property type="entry name" value="PWWP_dom"/>
</dbReference>
<evidence type="ECO:0000256" key="4">
    <source>
        <dbReference type="ARBA" id="ARBA00022691"/>
    </source>
</evidence>
<evidence type="ECO:0000313" key="9">
    <source>
        <dbReference type="EMBL" id="KAK3261200.1"/>
    </source>
</evidence>
<feature type="compositionally biased region" description="Polar residues" evidence="7">
    <location>
        <begin position="569"/>
        <end position="587"/>
    </location>
</feature>
<feature type="region of interest" description="Disordered" evidence="7">
    <location>
        <begin position="566"/>
        <end position="587"/>
    </location>
</feature>
<dbReference type="CDD" id="cd05162">
    <property type="entry name" value="PWWP"/>
    <property type="match status" value="1"/>
</dbReference>
<name>A0AAE0KUQ7_9CHLO</name>
<dbReference type="PANTHER" id="PTHR10629">
    <property type="entry name" value="CYTOSINE-SPECIFIC METHYLTRANSFERASE"/>
    <property type="match status" value="1"/>
</dbReference>
<sequence>MKVASLFSGCGGFELGLQRAQGYDIVLQVENDPGAQQVLKKRFPGSLLLSDICSVASLPEETDLVVAGFPCPDVSRAGPREGIAGSRTGLVRHVFRLLAKQKVPWVLLENVVGLLDRVGGAKPAIDFVVSELESLGYRWAYRVINSAGFGLPQHRRRVYILASLHGDPRDVLLAKQGCVGGVCKMLGQRKECYMCYYMEHTRDPKDEELTGAVAFDLQACLASSSPPEGRRPSVKPDITPTLLCTHQICVITPGINSKARPRLGYLEPDDAERLQGFPPGWTTPCFPVVLPGVSSSPHPSIKVGRREKERMALIGNSVSVPVAEWLGHQLKNAYKEKYSPAASVDGEDRRDGGELGSAEEPWPGAAWNITRGCSSGRTRDASRSEYPEIRAFIPLHEFRVSTVRRPSVQVVLNWEQKLREHHYTIDRCVLATLEKHGYMEKAQVQRPAPCTRPGAKVAPGDIVWARTCGPQQSSSLSPWWPARVVDVPPEFHDGNKCLPSCPPDANCATLFCPQAVLFFGDETVHLPCALNVVPFDLEFLDDKIEQPELKNSQFFQAAVEEAQALVQARSGQPSQEPPGTNSDEFIWSSYNGQQNQANNRCYKCNSCFNPSARKPCIRRTIDNLASQGKPGKLTLPAFICFIQIQSASARFNQIQSDSIGFSQLQSVSIGFNQIQSASVRFNQLQSDSVSFRQI</sequence>
<keyword evidence="2 5" id="KW-0489">Methyltransferase</keyword>
<proteinExistence type="inferred from homology"/>
<dbReference type="SUPFAM" id="SSF53335">
    <property type="entry name" value="S-adenosyl-L-methionine-dependent methyltransferases"/>
    <property type="match status" value="1"/>
</dbReference>
<dbReference type="GO" id="GO:0044027">
    <property type="term" value="P:negative regulation of gene expression via chromosomal CpG island methylation"/>
    <property type="evidence" value="ECO:0007669"/>
    <property type="project" value="TreeGrafter"/>
</dbReference>
<dbReference type="Proteomes" id="UP001190700">
    <property type="component" value="Unassembled WGS sequence"/>
</dbReference>
<evidence type="ECO:0000256" key="1">
    <source>
        <dbReference type="ARBA" id="ARBA00011975"/>
    </source>
</evidence>
<feature type="domain" description="PWWP" evidence="8">
    <location>
        <begin position="460"/>
        <end position="564"/>
    </location>
</feature>
<keyword evidence="3 5" id="KW-0808">Transferase</keyword>
<reference evidence="9 10" key="1">
    <citation type="journal article" date="2015" name="Genome Biol. Evol.">
        <title>Comparative Genomics of a Bacterivorous Green Alga Reveals Evolutionary Causalities and Consequences of Phago-Mixotrophic Mode of Nutrition.</title>
        <authorList>
            <person name="Burns J.A."/>
            <person name="Paasch A."/>
            <person name="Narechania A."/>
            <person name="Kim E."/>
        </authorList>
    </citation>
    <scope>NUCLEOTIDE SEQUENCE [LARGE SCALE GENOMIC DNA]</scope>
    <source>
        <strain evidence="9 10">PLY_AMNH</strain>
    </source>
</reference>
<dbReference type="InterPro" id="IPR001525">
    <property type="entry name" value="C5_MeTfrase"/>
</dbReference>
<dbReference type="EC" id="2.1.1.37" evidence="1"/>
<protein>
    <recommendedName>
        <fullName evidence="1">DNA (cytosine-5-)-methyltransferase</fullName>
        <ecNumber evidence="1">2.1.1.37</ecNumber>
    </recommendedName>
</protein>
<evidence type="ECO:0000259" key="8">
    <source>
        <dbReference type="Pfam" id="PF00855"/>
    </source>
</evidence>
<evidence type="ECO:0000313" key="10">
    <source>
        <dbReference type="Proteomes" id="UP001190700"/>
    </source>
</evidence>
<dbReference type="NCBIfam" id="TIGR00675">
    <property type="entry name" value="dcm"/>
    <property type="match status" value="1"/>
</dbReference>
<keyword evidence="10" id="KW-1185">Reference proteome</keyword>
<dbReference type="GO" id="GO:0003886">
    <property type="term" value="F:DNA (cytosine-5-)-methyltransferase activity"/>
    <property type="evidence" value="ECO:0007669"/>
    <property type="project" value="UniProtKB-EC"/>
</dbReference>
<gene>
    <name evidence="9" type="ORF">CYMTET_29881</name>
</gene>
<dbReference type="PANTHER" id="PTHR10629:SF50">
    <property type="entry name" value="DNA (CYTOSINE-5)-METHYLTRANSFERASE CMT3"/>
    <property type="match status" value="1"/>
</dbReference>
<evidence type="ECO:0000256" key="5">
    <source>
        <dbReference type="PROSITE-ProRule" id="PRU01016"/>
    </source>
</evidence>
<evidence type="ECO:0000256" key="2">
    <source>
        <dbReference type="ARBA" id="ARBA00022603"/>
    </source>
</evidence>
<feature type="active site" evidence="5">
    <location>
        <position position="71"/>
    </location>
</feature>
<dbReference type="EMBL" id="LGRX02017073">
    <property type="protein sequence ID" value="KAK3261200.1"/>
    <property type="molecule type" value="Genomic_DNA"/>
</dbReference>
<evidence type="ECO:0000256" key="6">
    <source>
        <dbReference type="RuleBase" id="RU000416"/>
    </source>
</evidence>
<dbReference type="SUPFAM" id="SSF63748">
    <property type="entry name" value="Tudor/PWWP/MBT"/>
    <property type="match status" value="1"/>
</dbReference>
<dbReference type="Pfam" id="PF00855">
    <property type="entry name" value="PWWP"/>
    <property type="match status" value="1"/>
</dbReference>
<organism evidence="9 10">
    <name type="scientific">Cymbomonas tetramitiformis</name>
    <dbReference type="NCBI Taxonomy" id="36881"/>
    <lineage>
        <taxon>Eukaryota</taxon>
        <taxon>Viridiplantae</taxon>
        <taxon>Chlorophyta</taxon>
        <taxon>Pyramimonadophyceae</taxon>
        <taxon>Pyramimonadales</taxon>
        <taxon>Pyramimonadaceae</taxon>
        <taxon>Cymbomonas</taxon>
    </lineage>
</organism>
<dbReference type="InterPro" id="IPR050390">
    <property type="entry name" value="C5-Methyltransferase"/>
</dbReference>
<comment type="caution">
    <text evidence="9">The sequence shown here is derived from an EMBL/GenBank/DDBJ whole genome shotgun (WGS) entry which is preliminary data.</text>
</comment>
<evidence type="ECO:0000256" key="3">
    <source>
        <dbReference type="ARBA" id="ARBA00022679"/>
    </source>
</evidence>
<dbReference type="GO" id="GO:0005634">
    <property type="term" value="C:nucleus"/>
    <property type="evidence" value="ECO:0007669"/>
    <property type="project" value="TreeGrafter"/>
</dbReference>
<accession>A0AAE0KUQ7</accession>
<dbReference type="Gene3D" id="3.40.50.150">
    <property type="entry name" value="Vaccinia Virus protein VP39"/>
    <property type="match status" value="1"/>
</dbReference>
<keyword evidence="4 5" id="KW-0949">S-adenosyl-L-methionine</keyword>
<dbReference type="PRINTS" id="PR00105">
    <property type="entry name" value="C5METTRFRASE"/>
</dbReference>
<dbReference type="Gene3D" id="2.30.30.140">
    <property type="match status" value="1"/>
</dbReference>
<dbReference type="GO" id="GO:0003677">
    <property type="term" value="F:DNA binding"/>
    <property type="evidence" value="ECO:0007669"/>
    <property type="project" value="TreeGrafter"/>
</dbReference>
<feature type="region of interest" description="Disordered" evidence="7">
    <location>
        <begin position="338"/>
        <end position="361"/>
    </location>
</feature>
<comment type="similarity">
    <text evidence="5 6">Belongs to the class I-like SAM-binding methyltransferase superfamily. C5-methyltransferase family.</text>
</comment>